<dbReference type="AlphaFoldDB" id="A0A922K3M2"/>
<keyword evidence="2" id="KW-0732">Signal</keyword>
<feature type="compositionally biased region" description="Polar residues" evidence="1">
    <location>
        <begin position="93"/>
        <end position="103"/>
    </location>
</feature>
<feature type="signal peptide" evidence="2">
    <location>
        <begin position="1"/>
        <end position="25"/>
    </location>
</feature>
<dbReference type="EMBL" id="CM031825">
    <property type="protein sequence ID" value="KAG6731573.1"/>
    <property type="molecule type" value="Genomic_DNA"/>
</dbReference>
<name>A0A922K3M2_CARIL</name>
<reference evidence="3" key="1">
    <citation type="submission" date="2021-01" db="EMBL/GenBank/DDBJ databases">
        <authorList>
            <person name="Lovell J.T."/>
            <person name="Bentley N."/>
            <person name="Bhattarai G."/>
            <person name="Jenkins J.W."/>
            <person name="Sreedasyam A."/>
            <person name="Alarcon Y."/>
            <person name="Bock C."/>
            <person name="Boston L."/>
            <person name="Carlson J."/>
            <person name="Cervantes K."/>
            <person name="Clermont K."/>
            <person name="Krom N."/>
            <person name="Kubenka K."/>
            <person name="Mamidi S."/>
            <person name="Mattison C."/>
            <person name="Monteros M."/>
            <person name="Pisani C."/>
            <person name="Plott C."/>
            <person name="Rajasekar S."/>
            <person name="Rhein H.S."/>
            <person name="Rohla C."/>
            <person name="Song M."/>
            <person name="Hilaire R.S."/>
            <person name="Shu S."/>
            <person name="Wells L."/>
            <person name="Wang X."/>
            <person name="Webber J."/>
            <person name="Heerema R.J."/>
            <person name="Klein P."/>
            <person name="Conner P."/>
            <person name="Grauke L."/>
            <person name="Grimwood J."/>
            <person name="Schmutz J."/>
            <person name="Randall J.J."/>
        </authorList>
    </citation>
    <scope>NUCLEOTIDE SEQUENCE</scope>
    <source>
        <tissue evidence="3">Leaf</tissue>
    </source>
</reference>
<gene>
    <name evidence="3" type="ORF">I3842_01G135500</name>
</gene>
<accession>A0A922K3M2</accession>
<dbReference type="Proteomes" id="UP000811246">
    <property type="component" value="Chromosome 1"/>
</dbReference>
<sequence length="131" mass="13961">MKLLLPVLFVGVLLILATLQEGANAESLPAELKRHLLTDRKGKAGAARATDTESQVQAVVANKDDAPSSVGASKTDDNSSSTSDDDTEEENTAYRSFNNTGSISDGRPTHHDFKCLAQVNTDRACKKDDGN</sequence>
<evidence type="ECO:0000256" key="1">
    <source>
        <dbReference type="SAM" id="MobiDB-lite"/>
    </source>
</evidence>
<evidence type="ECO:0000256" key="2">
    <source>
        <dbReference type="SAM" id="SignalP"/>
    </source>
</evidence>
<comment type="caution">
    <text evidence="3">The sequence shown here is derived from an EMBL/GenBank/DDBJ whole genome shotgun (WGS) entry which is preliminary data.</text>
</comment>
<proteinExistence type="predicted"/>
<organism evidence="3 4">
    <name type="scientific">Carya illinoinensis</name>
    <name type="common">Pecan</name>
    <dbReference type="NCBI Taxonomy" id="32201"/>
    <lineage>
        <taxon>Eukaryota</taxon>
        <taxon>Viridiplantae</taxon>
        <taxon>Streptophyta</taxon>
        <taxon>Embryophyta</taxon>
        <taxon>Tracheophyta</taxon>
        <taxon>Spermatophyta</taxon>
        <taxon>Magnoliopsida</taxon>
        <taxon>eudicotyledons</taxon>
        <taxon>Gunneridae</taxon>
        <taxon>Pentapetalae</taxon>
        <taxon>rosids</taxon>
        <taxon>fabids</taxon>
        <taxon>Fagales</taxon>
        <taxon>Juglandaceae</taxon>
        <taxon>Carya</taxon>
    </lineage>
</organism>
<evidence type="ECO:0000313" key="4">
    <source>
        <dbReference type="Proteomes" id="UP000811246"/>
    </source>
</evidence>
<evidence type="ECO:0000313" key="3">
    <source>
        <dbReference type="EMBL" id="KAG6731573.1"/>
    </source>
</evidence>
<feature type="chain" id="PRO_5038102168" evidence="2">
    <location>
        <begin position="26"/>
        <end position="131"/>
    </location>
</feature>
<feature type="region of interest" description="Disordered" evidence="1">
    <location>
        <begin position="44"/>
        <end position="110"/>
    </location>
</feature>
<protein>
    <submittedName>
        <fullName evidence="3">Uncharacterized protein</fullName>
    </submittedName>
</protein>